<comment type="caution">
    <text evidence="2">The sequence shown here is derived from an EMBL/GenBank/DDBJ whole genome shotgun (WGS) entry which is preliminary data.</text>
</comment>
<organism evidence="2 3">
    <name type="scientific">Algoriphagus sediminis</name>
    <dbReference type="NCBI Taxonomy" id="3057113"/>
    <lineage>
        <taxon>Bacteria</taxon>
        <taxon>Pseudomonadati</taxon>
        <taxon>Bacteroidota</taxon>
        <taxon>Cytophagia</taxon>
        <taxon>Cytophagales</taxon>
        <taxon>Cyclobacteriaceae</taxon>
        <taxon>Algoriphagus</taxon>
    </lineage>
</organism>
<reference evidence="2" key="1">
    <citation type="submission" date="2023-06" db="EMBL/GenBank/DDBJ databases">
        <title>Robiginitalea aurantiacus sp. nov. and Algoriphagus sediminis sp. nov., isolated from coastal sediment.</title>
        <authorList>
            <person name="Zhou Z.Y."/>
            <person name="An J."/>
            <person name="Jia Y.W."/>
            <person name="Du Z.J."/>
        </authorList>
    </citation>
    <scope>NUCLEOTIDE SEQUENCE</scope>
    <source>
        <strain evidence="2">C2-7</strain>
    </source>
</reference>
<name>A0ABT7YEF8_9BACT</name>
<dbReference type="EMBL" id="JAUEPH010000004">
    <property type="protein sequence ID" value="MDN3204584.1"/>
    <property type="molecule type" value="Genomic_DNA"/>
</dbReference>
<dbReference type="RefSeq" id="WP_290000222.1">
    <property type="nucleotide sequence ID" value="NZ_JAUEPH010000004.1"/>
</dbReference>
<dbReference type="Pfam" id="PF08818">
    <property type="entry name" value="DUF1801"/>
    <property type="match status" value="1"/>
</dbReference>
<dbReference type="SUPFAM" id="SSF159888">
    <property type="entry name" value="YdhG-like"/>
    <property type="match status" value="1"/>
</dbReference>
<keyword evidence="3" id="KW-1185">Reference proteome</keyword>
<accession>A0ABT7YEF8</accession>
<dbReference type="InterPro" id="IPR014922">
    <property type="entry name" value="YdhG-like"/>
</dbReference>
<dbReference type="Proteomes" id="UP001171916">
    <property type="component" value="Unassembled WGS sequence"/>
</dbReference>
<feature type="domain" description="YdhG-like" evidence="1">
    <location>
        <begin position="18"/>
        <end position="113"/>
    </location>
</feature>
<evidence type="ECO:0000259" key="1">
    <source>
        <dbReference type="Pfam" id="PF08818"/>
    </source>
</evidence>
<evidence type="ECO:0000313" key="3">
    <source>
        <dbReference type="Proteomes" id="UP001171916"/>
    </source>
</evidence>
<protein>
    <submittedName>
        <fullName evidence="2">DUF1801 domain-containing protein</fullName>
    </submittedName>
</protein>
<evidence type="ECO:0000313" key="2">
    <source>
        <dbReference type="EMBL" id="MDN3204584.1"/>
    </source>
</evidence>
<dbReference type="Gene3D" id="3.90.1150.200">
    <property type="match status" value="1"/>
</dbReference>
<gene>
    <name evidence="2" type="ORF">QVH07_10510</name>
</gene>
<proteinExistence type="predicted"/>
<sequence>MQFSDVESYIQSFDGLTKEYLEELRSIIHEVVPDTQELINYNIAAFTMVEGGKREEQIMIAGYKSHIGFYPHPTTMEHFWNQLDGFKKAKGSVQFPLNKALPKVLIIDMIEYRLKLLKEKNYRIHDRD</sequence>